<gene>
    <name evidence="2" type="ORF">C5O19_07505</name>
</gene>
<dbReference type="SUPFAM" id="SSF158702">
    <property type="entry name" value="Sec63 N-terminal domain-like"/>
    <property type="match status" value="1"/>
</dbReference>
<proteinExistence type="predicted"/>
<sequence>MYEHFNPLQLESAWLQHLLFLLGAGILGYLIGFLKSKNTLHHLEAEIRQIEFDLDQCHKGLYVPKPPVRTAGPLPEPIVAPPAEEAIQPLAAVPHEEDDLKKIEGIGPKIEKLLHEAGIKTFAQLAVAEPSHVMSILRAAGSRFQIQDPNTWPRQARLAQEGKWDELRAWQQELQKGKE</sequence>
<accession>A0A2S7IP37</accession>
<dbReference type="EMBL" id="PTRA01000001">
    <property type="protein sequence ID" value="PQA59483.1"/>
    <property type="molecule type" value="Genomic_DNA"/>
</dbReference>
<reference evidence="3" key="1">
    <citation type="submission" date="2018-02" db="EMBL/GenBank/DDBJ databases">
        <title>Genome sequencing of Solimonas sp. HR-BB.</title>
        <authorList>
            <person name="Lee Y."/>
            <person name="Jeon C.O."/>
        </authorList>
    </citation>
    <scope>NUCLEOTIDE SEQUENCE [LARGE SCALE GENOMIC DNA]</scope>
    <source>
        <strain evidence="3">HR-U</strain>
    </source>
</reference>
<dbReference type="AlphaFoldDB" id="A0A2S7IP37"/>
<protein>
    <recommendedName>
        <fullName evidence="4">DUF4332 domain-containing protein</fullName>
    </recommendedName>
</protein>
<keyword evidence="1" id="KW-0812">Transmembrane</keyword>
<dbReference type="Gene3D" id="1.10.150.20">
    <property type="entry name" value="5' to 3' exonuclease, C-terminal subdomain"/>
    <property type="match status" value="1"/>
</dbReference>
<dbReference type="Proteomes" id="UP000239590">
    <property type="component" value="Unassembled WGS sequence"/>
</dbReference>
<name>A0A2S7IP37_9BACT</name>
<organism evidence="2 3">
    <name type="scientific">Siphonobacter curvatus</name>
    <dbReference type="NCBI Taxonomy" id="2094562"/>
    <lineage>
        <taxon>Bacteria</taxon>
        <taxon>Pseudomonadati</taxon>
        <taxon>Bacteroidota</taxon>
        <taxon>Cytophagia</taxon>
        <taxon>Cytophagales</taxon>
        <taxon>Cytophagaceae</taxon>
        <taxon>Siphonobacter</taxon>
    </lineage>
</organism>
<keyword evidence="3" id="KW-1185">Reference proteome</keyword>
<evidence type="ECO:0000313" key="2">
    <source>
        <dbReference type="EMBL" id="PQA59483.1"/>
    </source>
</evidence>
<keyword evidence="1" id="KW-0472">Membrane</keyword>
<keyword evidence="1" id="KW-1133">Transmembrane helix</keyword>
<dbReference type="OrthoDB" id="9807941at2"/>
<evidence type="ECO:0008006" key="4">
    <source>
        <dbReference type="Google" id="ProtNLM"/>
    </source>
</evidence>
<comment type="caution">
    <text evidence="2">The sequence shown here is derived from an EMBL/GenBank/DDBJ whole genome shotgun (WGS) entry which is preliminary data.</text>
</comment>
<feature type="transmembrane region" description="Helical" evidence="1">
    <location>
        <begin position="14"/>
        <end position="34"/>
    </location>
</feature>
<dbReference type="Pfam" id="PF14520">
    <property type="entry name" value="HHH_5"/>
    <property type="match status" value="1"/>
</dbReference>
<dbReference type="RefSeq" id="WP_104711006.1">
    <property type="nucleotide sequence ID" value="NZ_PTRA01000001.1"/>
</dbReference>
<evidence type="ECO:0000313" key="3">
    <source>
        <dbReference type="Proteomes" id="UP000239590"/>
    </source>
</evidence>
<evidence type="ECO:0000256" key="1">
    <source>
        <dbReference type="SAM" id="Phobius"/>
    </source>
</evidence>